<feature type="signal peptide" evidence="8">
    <location>
        <begin position="1"/>
        <end position="23"/>
    </location>
</feature>
<dbReference type="InterPro" id="IPR002018">
    <property type="entry name" value="CarbesteraseB"/>
</dbReference>
<keyword evidence="4 8" id="KW-0732">Signal</keyword>
<dbReference type="AlphaFoldDB" id="A0A2T3ZUA1"/>
<dbReference type="FunFam" id="3.40.50.1820:FF:000213">
    <property type="entry name" value="Carboxylic ester hydrolase"/>
    <property type="match status" value="1"/>
</dbReference>
<proteinExistence type="inferred from homology"/>
<protein>
    <recommendedName>
        <fullName evidence="8">Carboxylic ester hydrolase</fullName>
        <ecNumber evidence="8">3.1.1.-</ecNumber>
    </recommendedName>
</protein>
<dbReference type="InterPro" id="IPR050654">
    <property type="entry name" value="AChE-related_enzymes"/>
</dbReference>
<dbReference type="PANTHER" id="PTHR43918">
    <property type="entry name" value="ACETYLCHOLINESTERASE"/>
    <property type="match status" value="1"/>
</dbReference>
<gene>
    <name evidence="10" type="ORF">M431DRAFT_546732</name>
</gene>
<feature type="domain" description="Carboxylesterase type B" evidence="9">
    <location>
        <begin position="26"/>
        <end position="508"/>
    </location>
</feature>
<keyword evidence="5 8" id="KW-0378">Hydrolase</keyword>
<dbReference type="RefSeq" id="XP_024768055.1">
    <property type="nucleotide sequence ID" value="XM_024921227.1"/>
</dbReference>
<sequence>MFRLTKLTGLLLAVASNAQLAGADGPTVALRYSTVVGSSSNGIDSFRGIPFAQPPLGSLRLKPPQPITSSLGEVQATATPKACPQFSSQFTPSGLPPALLDIITNITNVIQNQDEDCLTLNVQRPSDASSGSKLPVVFFIYGGAFESGATQGVDSTNLIQTSIASGTPIIFVAANYRLGGFGFLAGKELLNDGSTNLGLRDQRLALQWVADNIEQFGGDPDKVTLWGFSAGSMSVFDQTALFGGNNSYHGKPLFRAALMESGSILPAEPANSTKAQLIYDKVVDTAGCSTSNDTLACLRSVDFNTFLLAAESVPISSSYNSIALSYLPRPDGTVLLDSPEILASRGQFAKVPLLLGDQEDEGTLFSVYQLNLTSTQDVEEYLSSLYFQQATASQVQDLVATYPDDPEAGSPFRTGPLNNLYPKYKRLAAILGDFIFTLQRRSLLETVDQIAPSVPTWSFLSSYLYGTGFLGTFHTTSQIAAFGLIPGYASAVTQEFYISFFNTMNPNSNGSALLPTWPCWGSGKQVMQLGATSSSLLNDSFRSASFDFIRSNSQSLHI</sequence>
<name>A0A2T3ZUA1_TRIHA</name>
<organism evidence="10 11">
    <name type="scientific">Trichoderma harzianum CBS 226.95</name>
    <dbReference type="NCBI Taxonomy" id="983964"/>
    <lineage>
        <taxon>Eukaryota</taxon>
        <taxon>Fungi</taxon>
        <taxon>Dikarya</taxon>
        <taxon>Ascomycota</taxon>
        <taxon>Pezizomycotina</taxon>
        <taxon>Sordariomycetes</taxon>
        <taxon>Hypocreomycetidae</taxon>
        <taxon>Hypocreales</taxon>
        <taxon>Hypocreaceae</taxon>
        <taxon>Trichoderma</taxon>
    </lineage>
</organism>
<accession>A0A2T3ZUA1</accession>
<dbReference type="GO" id="GO:0052689">
    <property type="term" value="F:carboxylic ester hydrolase activity"/>
    <property type="evidence" value="ECO:0007669"/>
    <property type="project" value="TreeGrafter"/>
</dbReference>
<dbReference type="EMBL" id="KZ679699">
    <property type="protein sequence ID" value="PTB48378.1"/>
    <property type="molecule type" value="Genomic_DNA"/>
</dbReference>
<evidence type="ECO:0000256" key="7">
    <source>
        <dbReference type="ARBA" id="ARBA00023180"/>
    </source>
</evidence>
<dbReference type="Pfam" id="PF00135">
    <property type="entry name" value="COesterase"/>
    <property type="match status" value="1"/>
</dbReference>
<reference evidence="10 11" key="1">
    <citation type="submission" date="2016-07" db="EMBL/GenBank/DDBJ databases">
        <title>Multiple horizontal gene transfer events from other fungi enriched the ability of initially mycotrophic Trichoderma (Ascomycota) to feed on dead plant biomass.</title>
        <authorList>
            <consortium name="DOE Joint Genome Institute"/>
            <person name="Aerts A."/>
            <person name="Atanasova L."/>
            <person name="Chenthamara K."/>
            <person name="Zhang J."/>
            <person name="Grujic M."/>
            <person name="Henrissat B."/>
            <person name="Kuo A."/>
            <person name="Salamov A."/>
            <person name="Lipzen A."/>
            <person name="Labutti K."/>
            <person name="Barry K."/>
            <person name="Miao Y."/>
            <person name="Rahimi M.J."/>
            <person name="Shen Q."/>
            <person name="Grigoriev I.V."/>
            <person name="Kubicek C.P."/>
            <person name="Druzhinina I.S."/>
        </authorList>
    </citation>
    <scope>NUCLEOTIDE SEQUENCE [LARGE SCALE GENOMIC DNA]</scope>
    <source>
        <strain evidence="10 11">CBS 226.95</strain>
    </source>
</reference>
<evidence type="ECO:0000259" key="9">
    <source>
        <dbReference type="Pfam" id="PF00135"/>
    </source>
</evidence>
<evidence type="ECO:0000256" key="1">
    <source>
        <dbReference type="ARBA" id="ARBA00004613"/>
    </source>
</evidence>
<evidence type="ECO:0000256" key="6">
    <source>
        <dbReference type="ARBA" id="ARBA00023098"/>
    </source>
</evidence>
<dbReference type="STRING" id="983964.A0A2T3ZUA1"/>
<dbReference type="SUPFAM" id="SSF53474">
    <property type="entry name" value="alpha/beta-Hydrolases"/>
    <property type="match status" value="1"/>
</dbReference>
<evidence type="ECO:0000256" key="2">
    <source>
        <dbReference type="ARBA" id="ARBA00005964"/>
    </source>
</evidence>
<dbReference type="GeneID" id="36629807"/>
<evidence type="ECO:0000313" key="10">
    <source>
        <dbReference type="EMBL" id="PTB48378.1"/>
    </source>
</evidence>
<dbReference type="Proteomes" id="UP000241690">
    <property type="component" value="Unassembled WGS sequence"/>
</dbReference>
<keyword evidence="3" id="KW-0964">Secreted</keyword>
<dbReference type="EC" id="3.1.1.-" evidence="8"/>
<keyword evidence="6" id="KW-0443">Lipid metabolism</keyword>
<dbReference type="InterPro" id="IPR029058">
    <property type="entry name" value="AB_hydrolase_fold"/>
</dbReference>
<dbReference type="InterPro" id="IPR019826">
    <property type="entry name" value="Carboxylesterase_B_AS"/>
</dbReference>
<evidence type="ECO:0000256" key="5">
    <source>
        <dbReference type="ARBA" id="ARBA00022801"/>
    </source>
</evidence>
<evidence type="ECO:0000256" key="8">
    <source>
        <dbReference type="RuleBase" id="RU361235"/>
    </source>
</evidence>
<dbReference type="PROSITE" id="PS00122">
    <property type="entry name" value="CARBOXYLESTERASE_B_1"/>
    <property type="match status" value="1"/>
</dbReference>
<dbReference type="PANTHER" id="PTHR43918:SF4">
    <property type="entry name" value="CARBOXYLIC ESTER HYDROLASE"/>
    <property type="match status" value="1"/>
</dbReference>
<evidence type="ECO:0000313" key="11">
    <source>
        <dbReference type="Proteomes" id="UP000241690"/>
    </source>
</evidence>
<comment type="similarity">
    <text evidence="2 8">Belongs to the type-B carboxylesterase/lipase family.</text>
</comment>
<keyword evidence="7" id="KW-0325">Glycoprotein</keyword>
<keyword evidence="11" id="KW-1185">Reference proteome</keyword>
<dbReference type="Gene3D" id="3.40.50.1820">
    <property type="entry name" value="alpha/beta hydrolase"/>
    <property type="match status" value="1"/>
</dbReference>
<comment type="subcellular location">
    <subcellularLocation>
        <location evidence="1">Secreted</location>
    </subcellularLocation>
</comment>
<dbReference type="GO" id="GO:0006629">
    <property type="term" value="P:lipid metabolic process"/>
    <property type="evidence" value="ECO:0007669"/>
    <property type="project" value="UniProtKB-KW"/>
</dbReference>
<dbReference type="GO" id="GO:0005576">
    <property type="term" value="C:extracellular region"/>
    <property type="evidence" value="ECO:0007669"/>
    <property type="project" value="UniProtKB-SubCell"/>
</dbReference>
<evidence type="ECO:0000256" key="3">
    <source>
        <dbReference type="ARBA" id="ARBA00022525"/>
    </source>
</evidence>
<evidence type="ECO:0000256" key="4">
    <source>
        <dbReference type="ARBA" id="ARBA00022729"/>
    </source>
</evidence>
<feature type="chain" id="PRO_5015368105" description="Carboxylic ester hydrolase" evidence="8">
    <location>
        <begin position="24"/>
        <end position="558"/>
    </location>
</feature>